<sequence>MNNSMNDYMTANNADYNTSTLMTSDEVADYLKIGKNRTYELLRSRKIKAFRIGTVWRVSKQAIDDYIREASGMKK</sequence>
<feature type="domain" description="Helix-turn-helix" evidence="1">
    <location>
        <begin position="21"/>
        <end position="70"/>
    </location>
</feature>
<keyword evidence="3" id="KW-1185">Reference proteome</keyword>
<gene>
    <name evidence="2" type="ORF">SAMN05421659_106171</name>
</gene>
<dbReference type="GO" id="GO:0003677">
    <property type="term" value="F:DNA binding"/>
    <property type="evidence" value="ECO:0007669"/>
    <property type="project" value="InterPro"/>
</dbReference>
<dbReference type="STRING" id="99656.SAMN05421659_106171"/>
<protein>
    <submittedName>
        <fullName evidence="2">DNA binding domain-containing protein, excisionase family</fullName>
    </submittedName>
</protein>
<evidence type="ECO:0000259" key="1">
    <source>
        <dbReference type="Pfam" id="PF12728"/>
    </source>
</evidence>
<name>A0A1I0Q013_9FIRM</name>
<proteinExistence type="predicted"/>
<accession>A0A1I0Q013</accession>
<evidence type="ECO:0000313" key="2">
    <source>
        <dbReference type="EMBL" id="SEW20078.1"/>
    </source>
</evidence>
<organism evidence="2 3">
    <name type="scientific">[Clostridium] fimetarium</name>
    <dbReference type="NCBI Taxonomy" id="99656"/>
    <lineage>
        <taxon>Bacteria</taxon>
        <taxon>Bacillati</taxon>
        <taxon>Bacillota</taxon>
        <taxon>Clostridia</taxon>
        <taxon>Lachnospirales</taxon>
        <taxon>Lachnospiraceae</taxon>
    </lineage>
</organism>
<dbReference type="InterPro" id="IPR041657">
    <property type="entry name" value="HTH_17"/>
</dbReference>
<dbReference type="Proteomes" id="UP000199701">
    <property type="component" value="Unassembled WGS sequence"/>
</dbReference>
<dbReference type="NCBIfam" id="TIGR01764">
    <property type="entry name" value="excise"/>
    <property type="match status" value="1"/>
</dbReference>
<dbReference type="RefSeq" id="WP_242941002.1">
    <property type="nucleotide sequence ID" value="NZ_FOJI01000006.1"/>
</dbReference>
<dbReference type="Pfam" id="PF12728">
    <property type="entry name" value="HTH_17"/>
    <property type="match status" value="1"/>
</dbReference>
<dbReference type="EMBL" id="FOJI01000006">
    <property type="protein sequence ID" value="SEW20078.1"/>
    <property type="molecule type" value="Genomic_DNA"/>
</dbReference>
<dbReference type="AlphaFoldDB" id="A0A1I0Q013"/>
<evidence type="ECO:0000313" key="3">
    <source>
        <dbReference type="Proteomes" id="UP000199701"/>
    </source>
</evidence>
<dbReference type="InterPro" id="IPR010093">
    <property type="entry name" value="SinI_DNA-bd"/>
</dbReference>
<reference evidence="2 3" key="1">
    <citation type="submission" date="2016-10" db="EMBL/GenBank/DDBJ databases">
        <authorList>
            <person name="de Groot N.N."/>
        </authorList>
    </citation>
    <scope>NUCLEOTIDE SEQUENCE [LARGE SCALE GENOMIC DNA]</scope>
    <source>
        <strain evidence="2 3">DSM 9179</strain>
    </source>
</reference>